<dbReference type="InterPro" id="IPR007278">
    <property type="entry name" value="DUF397"/>
</dbReference>
<reference evidence="3 6" key="3">
    <citation type="submission" date="2020-07" db="EMBL/GenBank/DDBJ databases">
        <title>Sequencing the genomes of 1000 actinobacteria strains.</title>
        <authorList>
            <person name="Klenk H.-P."/>
        </authorList>
    </citation>
    <scope>NUCLEOTIDE SEQUENCE [LARGE SCALE GENOMIC DNA]</scope>
    <source>
        <strain evidence="3 6">DSM 45278</strain>
    </source>
</reference>
<reference evidence="4" key="1">
    <citation type="submission" date="2016-08" db="EMBL/GenBank/DDBJ databases">
        <authorList>
            <person name="Seilhamer J.J."/>
        </authorList>
    </citation>
    <scope>NUCLEOTIDE SEQUENCE [LARGE SCALE GENOMIC DNA]</scope>
    <source>
        <strain evidence="4">UTMC102</strain>
    </source>
</reference>
<dbReference type="AlphaFoldDB" id="A0A1V3BX20"/>
<proteinExistence type="predicted"/>
<keyword evidence="5" id="KW-1185">Reference proteome</keyword>
<evidence type="ECO:0000313" key="3">
    <source>
        <dbReference type="EMBL" id="NYH53802.1"/>
    </source>
</evidence>
<feature type="region of interest" description="Disordered" evidence="1">
    <location>
        <begin position="1"/>
        <end position="30"/>
    </location>
</feature>
<accession>A0A7Y9XFK6</accession>
<comment type="caution">
    <text evidence="4">The sequence shown here is derived from an EMBL/GenBank/DDBJ whole genome shotgun (WGS) entry which is preliminary data.</text>
</comment>
<gene>
    <name evidence="3" type="ORF">HNR06_003391</name>
    <name evidence="4" type="ORF">NOSIN_01835</name>
</gene>
<dbReference type="Proteomes" id="UP000584931">
    <property type="component" value="Unassembled WGS sequence"/>
</dbReference>
<reference evidence="5" key="2">
    <citation type="submission" date="2016-08" db="EMBL/GenBank/DDBJ databases">
        <authorList>
            <person name="Tokovenko B."/>
            <person name="Kalinowski J."/>
        </authorList>
    </citation>
    <scope>NUCLEOTIDE SEQUENCE [LARGE SCALE GENOMIC DNA]</scope>
    <source>
        <strain evidence="5">UTMC102</strain>
    </source>
</reference>
<evidence type="ECO:0000259" key="2">
    <source>
        <dbReference type="Pfam" id="PF04149"/>
    </source>
</evidence>
<feature type="domain" description="DUF397" evidence="2">
    <location>
        <begin position="4"/>
        <end position="54"/>
    </location>
</feature>
<dbReference type="OrthoDB" id="3482502at2"/>
<evidence type="ECO:0000313" key="4">
    <source>
        <dbReference type="EMBL" id="OOC52726.1"/>
    </source>
</evidence>
<dbReference type="EMBL" id="JACCHL010000001">
    <property type="protein sequence ID" value="NYH53802.1"/>
    <property type="molecule type" value="Genomic_DNA"/>
</dbReference>
<dbReference type="Proteomes" id="UP000189004">
    <property type="component" value="Unassembled WGS sequence"/>
</dbReference>
<dbReference type="Pfam" id="PF04149">
    <property type="entry name" value="DUF397"/>
    <property type="match status" value="1"/>
</dbReference>
<dbReference type="EMBL" id="MCOK01000001">
    <property type="protein sequence ID" value="OOC52726.1"/>
    <property type="molecule type" value="Genomic_DNA"/>
</dbReference>
<protein>
    <submittedName>
        <fullName evidence="4">DUF397 domain-containing protein</fullName>
    </submittedName>
</protein>
<sequence>MTSEWHKSSYSSTGGQCVEVREHEAGTDVRDSVHPDAGCLSFPPAQWVSLTTHADTV</sequence>
<accession>A0A1V3BX20</accession>
<evidence type="ECO:0000313" key="6">
    <source>
        <dbReference type="Proteomes" id="UP000584931"/>
    </source>
</evidence>
<evidence type="ECO:0000256" key="1">
    <source>
        <dbReference type="SAM" id="MobiDB-lite"/>
    </source>
</evidence>
<dbReference type="RefSeq" id="WP_077689072.1">
    <property type="nucleotide sequence ID" value="NZ_JACCHL010000001.1"/>
</dbReference>
<name>A0A1V3BX20_9ACTN</name>
<feature type="compositionally biased region" description="Basic and acidic residues" evidence="1">
    <location>
        <begin position="19"/>
        <end position="30"/>
    </location>
</feature>
<evidence type="ECO:0000313" key="5">
    <source>
        <dbReference type="Proteomes" id="UP000189004"/>
    </source>
</evidence>
<organism evidence="4 5">
    <name type="scientific">Nocardiopsis sinuspersici</name>
    <dbReference type="NCBI Taxonomy" id="501010"/>
    <lineage>
        <taxon>Bacteria</taxon>
        <taxon>Bacillati</taxon>
        <taxon>Actinomycetota</taxon>
        <taxon>Actinomycetes</taxon>
        <taxon>Streptosporangiales</taxon>
        <taxon>Nocardiopsidaceae</taxon>
        <taxon>Nocardiopsis</taxon>
    </lineage>
</organism>